<feature type="region of interest" description="Disordered" evidence="1">
    <location>
        <begin position="1"/>
        <end position="95"/>
    </location>
</feature>
<organism evidence="2 3">
    <name type="scientific">Dispira parvispora</name>
    <dbReference type="NCBI Taxonomy" id="1520584"/>
    <lineage>
        <taxon>Eukaryota</taxon>
        <taxon>Fungi</taxon>
        <taxon>Fungi incertae sedis</taxon>
        <taxon>Zoopagomycota</taxon>
        <taxon>Kickxellomycotina</taxon>
        <taxon>Dimargaritomycetes</taxon>
        <taxon>Dimargaritales</taxon>
        <taxon>Dimargaritaceae</taxon>
        <taxon>Dispira</taxon>
    </lineage>
</organism>
<feature type="compositionally biased region" description="Basic and acidic residues" evidence="1">
    <location>
        <begin position="78"/>
        <end position="95"/>
    </location>
</feature>
<gene>
    <name evidence="2" type="ORF">IWQ62_005909</name>
</gene>
<protein>
    <submittedName>
        <fullName evidence="2">Uncharacterized protein</fullName>
    </submittedName>
</protein>
<feature type="non-terminal residue" evidence="2">
    <location>
        <position position="120"/>
    </location>
</feature>
<keyword evidence="3" id="KW-1185">Reference proteome</keyword>
<reference evidence="2" key="1">
    <citation type="submission" date="2022-07" db="EMBL/GenBank/DDBJ databases">
        <title>Phylogenomic reconstructions and comparative analyses of Kickxellomycotina fungi.</title>
        <authorList>
            <person name="Reynolds N.K."/>
            <person name="Stajich J.E."/>
            <person name="Barry K."/>
            <person name="Grigoriev I.V."/>
            <person name="Crous P."/>
            <person name="Smith M.E."/>
        </authorList>
    </citation>
    <scope>NUCLEOTIDE SEQUENCE</scope>
    <source>
        <strain evidence="2">RSA 1196</strain>
    </source>
</reference>
<accession>A0A9W8AQ31</accession>
<evidence type="ECO:0000313" key="2">
    <source>
        <dbReference type="EMBL" id="KAJ1953794.1"/>
    </source>
</evidence>
<name>A0A9W8AQ31_9FUNG</name>
<feature type="compositionally biased region" description="Polar residues" evidence="1">
    <location>
        <begin position="1"/>
        <end position="10"/>
    </location>
</feature>
<evidence type="ECO:0000313" key="3">
    <source>
        <dbReference type="Proteomes" id="UP001150925"/>
    </source>
</evidence>
<comment type="caution">
    <text evidence="2">The sequence shown here is derived from an EMBL/GenBank/DDBJ whole genome shotgun (WGS) entry which is preliminary data.</text>
</comment>
<proteinExistence type="predicted"/>
<feature type="compositionally biased region" description="Basic and acidic residues" evidence="1">
    <location>
        <begin position="29"/>
        <end position="40"/>
    </location>
</feature>
<dbReference type="EMBL" id="JANBPY010002760">
    <property type="protein sequence ID" value="KAJ1953794.1"/>
    <property type="molecule type" value="Genomic_DNA"/>
</dbReference>
<dbReference type="AlphaFoldDB" id="A0A9W8AQ31"/>
<dbReference type="Proteomes" id="UP001150925">
    <property type="component" value="Unassembled WGS sequence"/>
</dbReference>
<evidence type="ECO:0000256" key="1">
    <source>
        <dbReference type="SAM" id="MobiDB-lite"/>
    </source>
</evidence>
<sequence length="120" mass="14174">MDKNSTQGNPSKRRLSPDPADTIEKRHRGYDDRYSTRDNSSDDTESIEYIYDTNGERFYASSTEDSGDESVTSDSSEWSEHSSQEYLEATKKDRETLERERREFYSHNWAFWAMENTPYD</sequence>